<evidence type="ECO:0000313" key="3">
    <source>
        <dbReference type="Proteomes" id="UP001174691"/>
    </source>
</evidence>
<accession>A0AA38RDV6</accession>
<evidence type="ECO:0000256" key="1">
    <source>
        <dbReference type="SAM" id="MobiDB-lite"/>
    </source>
</evidence>
<evidence type="ECO:0000313" key="2">
    <source>
        <dbReference type="EMBL" id="KAJ9143616.1"/>
    </source>
</evidence>
<keyword evidence="3" id="KW-1185">Reference proteome</keyword>
<protein>
    <recommendedName>
        <fullName evidence="4">BTB domain-containing protein</fullName>
    </recommendedName>
</protein>
<dbReference type="PANTHER" id="PTHR22933">
    <property type="entry name" value="FI18007P1-RELATED"/>
    <property type="match status" value="1"/>
</dbReference>
<feature type="region of interest" description="Disordered" evidence="1">
    <location>
        <begin position="1"/>
        <end position="85"/>
    </location>
</feature>
<feature type="compositionally biased region" description="Basic and acidic residues" evidence="1">
    <location>
        <begin position="590"/>
        <end position="599"/>
    </location>
</feature>
<feature type="compositionally biased region" description="Basic and acidic residues" evidence="1">
    <location>
        <begin position="433"/>
        <end position="486"/>
    </location>
</feature>
<reference evidence="2" key="1">
    <citation type="submission" date="2022-07" db="EMBL/GenBank/DDBJ databases">
        <title>Fungi with potential for degradation of polypropylene.</title>
        <authorList>
            <person name="Gostincar C."/>
        </authorList>
    </citation>
    <scope>NUCLEOTIDE SEQUENCE</scope>
    <source>
        <strain evidence="2">EXF-13287</strain>
    </source>
</reference>
<name>A0AA38RDV6_9PEZI</name>
<evidence type="ECO:0008006" key="4">
    <source>
        <dbReference type="Google" id="ProtNLM"/>
    </source>
</evidence>
<dbReference type="InterPro" id="IPR011333">
    <property type="entry name" value="SKP1/BTB/POZ_sf"/>
</dbReference>
<feature type="compositionally biased region" description="Polar residues" evidence="1">
    <location>
        <begin position="487"/>
        <end position="505"/>
    </location>
</feature>
<comment type="caution">
    <text evidence="2">The sequence shown here is derived from an EMBL/GenBank/DDBJ whole genome shotgun (WGS) entry which is preliminary data.</text>
</comment>
<gene>
    <name evidence="2" type="ORF">NKR19_g6774</name>
</gene>
<dbReference type="EMBL" id="JANBVN010000109">
    <property type="protein sequence ID" value="KAJ9143616.1"/>
    <property type="molecule type" value="Genomic_DNA"/>
</dbReference>
<dbReference type="AlphaFoldDB" id="A0AA38RDV6"/>
<feature type="compositionally biased region" description="Polar residues" evidence="1">
    <location>
        <begin position="552"/>
        <end position="562"/>
    </location>
</feature>
<feature type="region of interest" description="Disordered" evidence="1">
    <location>
        <begin position="387"/>
        <end position="641"/>
    </location>
</feature>
<feature type="compositionally biased region" description="Polar residues" evidence="1">
    <location>
        <begin position="41"/>
        <end position="51"/>
    </location>
</feature>
<dbReference type="SUPFAM" id="SSF54695">
    <property type="entry name" value="POZ domain"/>
    <property type="match status" value="1"/>
</dbReference>
<sequence>MDNIPDLSPSSFTHQARIDNTRSINQPGFDPQARARMDTVPSPNRLRSSPQARLDNIPNLNRPGFDGNTDHGHGHGRGRSPRPRSPLRQVVFAPASHVQHSPVQQVTHPAVRPYLSDAQIQSDREREFRHPGIFQTNADLWLHPVHWDVLVWCGVRGFKMHRDILTRHSHFFAERLPPPDPTRPYVEINCDSHMENELGFALWFMYHGSYPDSILPIHDPLDGECIVKNVYMCLCGASVQCHALSRYAIGAIEHITAALEPIMPAICTDPNLDRLYIPVRRALVILDEQGNRDYTFGIRIAVARLVDVTLMYFMRNAGFRSMFREWMRDIYPMVYWDSVLFAVMGHFDESGSMEAAVRSEEAAAIAREMAVADDELSDEGTVVAAAVTTTGEEQDGDNDATPRAERRRDEAERTGKAPAEQPQVEAEQTLDSPSRRRFDPEPQSELREQPEQLLEEARQALESPSEQRAESQHESEQHEAQLHESEPQPQQGLEVSEQGPESPSQAEEVRRYESEPQPQQGLEETDQAEPPSQPQEERLQDIQPQPMEKSEQSTGSPSQQPAEPQHESESPTQQVLDDAEQRPESPSQRQAERQHKKSESQGQANGSEESDSSSYTTAREEQPEEEEESDAEIWCLSISKD</sequence>
<dbReference type="InterPro" id="IPR052976">
    <property type="entry name" value="Scoloptoxin-like"/>
</dbReference>
<organism evidence="2 3">
    <name type="scientific">Coniochaeta hoffmannii</name>
    <dbReference type="NCBI Taxonomy" id="91930"/>
    <lineage>
        <taxon>Eukaryota</taxon>
        <taxon>Fungi</taxon>
        <taxon>Dikarya</taxon>
        <taxon>Ascomycota</taxon>
        <taxon>Pezizomycotina</taxon>
        <taxon>Sordariomycetes</taxon>
        <taxon>Sordariomycetidae</taxon>
        <taxon>Coniochaetales</taxon>
        <taxon>Coniochaetaceae</taxon>
        <taxon>Coniochaeta</taxon>
    </lineage>
</organism>
<feature type="compositionally biased region" description="Basic and acidic residues" evidence="1">
    <location>
        <begin position="400"/>
        <end position="415"/>
    </location>
</feature>
<feature type="compositionally biased region" description="Acidic residues" evidence="1">
    <location>
        <begin position="622"/>
        <end position="631"/>
    </location>
</feature>
<proteinExistence type="predicted"/>
<feature type="compositionally biased region" description="Polar residues" evidence="1">
    <location>
        <begin position="600"/>
        <end position="617"/>
    </location>
</feature>
<dbReference type="Proteomes" id="UP001174691">
    <property type="component" value="Unassembled WGS sequence"/>
</dbReference>
<dbReference type="PANTHER" id="PTHR22933:SF43">
    <property type="entry name" value="LP10131P"/>
    <property type="match status" value="1"/>
</dbReference>